<dbReference type="EMBL" id="PIUM01000005">
    <property type="protein sequence ID" value="PKU25426.1"/>
    <property type="molecule type" value="Genomic_DNA"/>
</dbReference>
<dbReference type="Proteomes" id="UP000233293">
    <property type="component" value="Unassembled WGS sequence"/>
</dbReference>
<comment type="caution">
    <text evidence="3">The sequence shown here is derived from an EMBL/GenBank/DDBJ whole genome shotgun (WGS) entry which is preliminary data.</text>
</comment>
<dbReference type="PANTHER" id="PTHR13420:SF7">
    <property type="entry name" value="UPF0235 PROTEIN C15ORF40"/>
    <property type="match status" value="1"/>
</dbReference>
<dbReference type="NCBIfam" id="TIGR00251">
    <property type="entry name" value="DUF167 family protein"/>
    <property type="match status" value="1"/>
</dbReference>
<dbReference type="SMART" id="SM01152">
    <property type="entry name" value="DUF167"/>
    <property type="match status" value="1"/>
</dbReference>
<dbReference type="Gene3D" id="3.30.1200.10">
    <property type="entry name" value="YggU-like"/>
    <property type="match status" value="1"/>
</dbReference>
<accession>A0A2N3PYD7</accession>
<sequence length="106" mass="11528">MPPSPLIAVEDGVRLAVKLTPKASRNRIEGLAADGQGHGLLKVSVTAVPEDGKANKALIDLIAKDWKLAKRSIQIVSGATDRRKTLFIEGDAQELHRLLTDRVRKI</sequence>
<evidence type="ECO:0000256" key="1">
    <source>
        <dbReference type="ARBA" id="ARBA00010364"/>
    </source>
</evidence>
<gene>
    <name evidence="3" type="ORF">CWS72_06805</name>
</gene>
<evidence type="ECO:0000256" key="2">
    <source>
        <dbReference type="HAMAP-Rule" id="MF_00634"/>
    </source>
</evidence>
<dbReference type="PANTHER" id="PTHR13420">
    <property type="entry name" value="UPF0235 PROTEIN C15ORF40"/>
    <property type="match status" value="1"/>
</dbReference>
<dbReference type="InterPro" id="IPR036591">
    <property type="entry name" value="YggU-like_sf"/>
</dbReference>
<dbReference type="SUPFAM" id="SSF69786">
    <property type="entry name" value="YggU-like"/>
    <property type="match status" value="1"/>
</dbReference>
<proteinExistence type="inferred from homology"/>
<comment type="similarity">
    <text evidence="1 2">Belongs to the UPF0235 family.</text>
</comment>
<dbReference type="InterPro" id="IPR003746">
    <property type="entry name" value="DUF167"/>
</dbReference>
<evidence type="ECO:0000313" key="3">
    <source>
        <dbReference type="EMBL" id="PKU25426.1"/>
    </source>
</evidence>
<dbReference type="GO" id="GO:0005737">
    <property type="term" value="C:cytoplasm"/>
    <property type="evidence" value="ECO:0007669"/>
    <property type="project" value="TreeGrafter"/>
</dbReference>
<protein>
    <recommendedName>
        <fullName evidence="2">UPF0235 protein CWS72_06805</fullName>
    </recommendedName>
</protein>
<organism evidence="3 4">
    <name type="scientific">Telmatospirillum siberiense</name>
    <dbReference type="NCBI Taxonomy" id="382514"/>
    <lineage>
        <taxon>Bacteria</taxon>
        <taxon>Pseudomonadati</taxon>
        <taxon>Pseudomonadota</taxon>
        <taxon>Alphaproteobacteria</taxon>
        <taxon>Rhodospirillales</taxon>
        <taxon>Rhodospirillaceae</taxon>
        <taxon>Telmatospirillum</taxon>
    </lineage>
</organism>
<dbReference type="AlphaFoldDB" id="A0A2N3PYD7"/>
<reference evidence="4" key="1">
    <citation type="submission" date="2017-12" db="EMBL/GenBank/DDBJ databases">
        <title>Draft genome sequence of Telmatospirillum siberiense 26-4b1T, an acidotolerant peatland alphaproteobacterium potentially involved in sulfur cycling.</title>
        <authorList>
            <person name="Hausmann B."/>
            <person name="Pjevac P."/>
            <person name="Schreck K."/>
            <person name="Herbold C.W."/>
            <person name="Daims H."/>
            <person name="Wagner M."/>
            <person name="Pester M."/>
            <person name="Loy A."/>
        </authorList>
    </citation>
    <scope>NUCLEOTIDE SEQUENCE [LARGE SCALE GENOMIC DNA]</scope>
    <source>
        <strain evidence="4">26-4b1</strain>
    </source>
</reference>
<name>A0A2N3PYD7_9PROT</name>
<keyword evidence="4" id="KW-1185">Reference proteome</keyword>
<dbReference type="OrthoDB" id="9801972at2"/>
<dbReference type="Pfam" id="PF02594">
    <property type="entry name" value="DUF167"/>
    <property type="match status" value="1"/>
</dbReference>
<evidence type="ECO:0000313" key="4">
    <source>
        <dbReference type="Proteomes" id="UP000233293"/>
    </source>
</evidence>
<dbReference type="HAMAP" id="MF_00634">
    <property type="entry name" value="UPF0235"/>
    <property type="match status" value="1"/>
</dbReference>